<dbReference type="AlphaFoldDB" id="A0A8D2D3P7"/>
<dbReference type="GeneTree" id="ENSGT01010000229393"/>
<evidence type="ECO:0000313" key="2">
    <source>
        <dbReference type="Ensembl" id="ENSSVLP00005018688.1"/>
    </source>
</evidence>
<feature type="region of interest" description="Disordered" evidence="1">
    <location>
        <begin position="1"/>
        <end position="32"/>
    </location>
</feature>
<dbReference type="OrthoDB" id="531008at2759"/>
<dbReference type="Proteomes" id="UP000694564">
    <property type="component" value="Unassembled WGS sequence"/>
</dbReference>
<proteinExistence type="predicted"/>
<accession>A0A8D2D3P7</accession>
<keyword evidence="3" id="KW-1185">Reference proteome</keyword>
<sequence>MGNTTSDQVSQEHPGAKVACAEGDGTHAPGKEHKIMVGSTDDPGVFSLPNSKVLVSTTLTMVVQLLLGFWASPPFLGSFSSH</sequence>
<evidence type="ECO:0000256" key="1">
    <source>
        <dbReference type="SAM" id="MobiDB-lite"/>
    </source>
</evidence>
<feature type="compositionally biased region" description="Polar residues" evidence="1">
    <location>
        <begin position="1"/>
        <end position="11"/>
    </location>
</feature>
<protein>
    <submittedName>
        <fullName evidence="2">Uncharacterized protein</fullName>
    </submittedName>
</protein>
<evidence type="ECO:0000313" key="3">
    <source>
        <dbReference type="Proteomes" id="UP000694564"/>
    </source>
</evidence>
<reference evidence="2" key="1">
    <citation type="submission" date="2025-08" db="UniProtKB">
        <authorList>
            <consortium name="Ensembl"/>
        </authorList>
    </citation>
    <scope>IDENTIFICATION</scope>
</reference>
<dbReference type="Ensembl" id="ENSSVLT00005020803.1">
    <property type="protein sequence ID" value="ENSSVLP00005018688.1"/>
    <property type="gene ID" value="ENSSVLG00005015011.1"/>
</dbReference>
<reference evidence="2" key="2">
    <citation type="submission" date="2025-09" db="UniProtKB">
        <authorList>
            <consortium name="Ensembl"/>
        </authorList>
    </citation>
    <scope>IDENTIFICATION</scope>
</reference>
<organism evidence="2 3">
    <name type="scientific">Sciurus vulgaris</name>
    <name type="common">Eurasian red squirrel</name>
    <dbReference type="NCBI Taxonomy" id="55149"/>
    <lineage>
        <taxon>Eukaryota</taxon>
        <taxon>Metazoa</taxon>
        <taxon>Chordata</taxon>
        <taxon>Craniata</taxon>
        <taxon>Vertebrata</taxon>
        <taxon>Euteleostomi</taxon>
        <taxon>Mammalia</taxon>
        <taxon>Eutheria</taxon>
        <taxon>Euarchontoglires</taxon>
        <taxon>Glires</taxon>
        <taxon>Rodentia</taxon>
        <taxon>Sciuromorpha</taxon>
        <taxon>Sciuridae</taxon>
        <taxon>Sciurinae</taxon>
        <taxon>Sciurini</taxon>
        <taxon>Sciurus</taxon>
    </lineage>
</organism>
<name>A0A8D2D3P7_SCIVU</name>